<dbReference type="EMBL" id="KB525358">
    <property type="protein sequence ID" value="EMP36427.1"/>
    <property type="molecule type" value="Genomic_DNA"/>
</dbReference>
<dbReference type="Pfam" id="PF01529">
    <property type="entry name" value="DHHC"/>
    <property type="match status" value="1"/>
</dbReference>
<keyword evidence="17 21" id="KW-0808">Transferase</keyword>
<gene>
    <name evidence="21" type="ORF">UY3_06409</name>
</gene>
<feature type="region of interest" description="Disordered" evidence="19">
    <location>
        <begin position="226"/>
        <end position="248"/>
    </location>
</feature>
<keyword evidence="5" id="KW-0158">Chromosome</keyword>
<dbReference type="GO" id="GO:0000278">
    <property type="term" value="P:mitotic cell cycle"/>
    <property type="evidence" value="ECO:0007669"/>
    <property type="project" value="TreeGrafter"/>
</dbReference>
<evidence type="ECO:0000256" key="10">
    <source>
        <dbReference type="ARBA" id="ARBA00022776"/>
    </source>
</evidence>
<feature type="domain" description="Palmitoyltransferase DHHC" evidence="20">
    <location>
        <begin position="103"/>
        <end position="148"/>
    </location>
</feature>
<dbReference type="GO" id="GO:0005876">
    <property type="term" value="C:spindle microtubule"/>
    <property type="evidence" value="ECO:0007669"/>
    <property type="project" value="TreeGrafter"/>
</dbReference>
<comment type="similarity">
    <text evidence="17">Belongs to the DHHC palmitoyltransferase family.</text>
</comment>
<dbReference type="AlphaFoldDB" id="M7C786"/>
<keyword evidence="12 17" id="KW-1133">Transmembrane helix</keyword>
<evidence type="ECO:0000256" key="4">
    <source>
        <dbReference type="ARBA" id="ARBA00007716"/>
    </source>
</evidence>
<evidence type="ECO:0000256" key="7">
    <source>
        <dbReference type="ARBA" id="ARBA00022618"/>
    </source>
</evidence>
<comment type="subcellular location">
    <subcellularLocation>
        <location evidence="3">Chromosome</location>
        <location evidence="3">Centromere</location>
        <location evidence="3">Kinetochore</location>
    </subcellularLocation>
    <subcellularLocation>
        <location evidence="2">Cytoplasm</location>
        <location evidence="2">Cytoskeleton</location>
        <location evidence="2">Spindle</location>
    </subcellularLocation>
    <subcellularLocation>
        <location evidence="1">Membrane</location>
        <topology evidence="1">Multi-pass membrane protein</topology>
    </subcellularLocation>
</comment>
<reference evidence="22" key="1">
    <citation type="journal article" date="2013" name="Nat. Genet.">
        <title>The draft genomes of soft-shell turtle and green sea turtle yield insights into the development and evolution of the turtle-specific body plan.</title>
        <authorList>
            <person name="Wang Z."/>
            <person name="Pascual-Anaya J."/>
            <person name="Zadissa A."/>
            <person name="Li W."/>
            <person name="Niimura Y."/>
            <person name="Huang Z."/>
            <person name="Li C."/>
            <person name="White S."/>
            <person name="Xiong Z."/>
            <person name="Fang D."/>
            <person name="Wang B."/>
            <person name="Ming Y."/>
            <person name="Chen Y."/>
            <person name="Zheng Y."/>
            <person name="Kuraku S."/>
            <person name="Pignatelli M."/>
            <person name="Herrero J."/>
            <person name="Beal K."/>
            <person name="Nozawa M."/>
            <person name="Li Q."/>
            <person name="Wang J."/>
            <person name="Zhang H."/>
            <person name="Yu L."/>
            <person name="Shigenobu S."/>
            <person name="Wang J."/>
            <person name="Liu J."/>
            <person name="Flicek P."/>
            <person name="Searle S."/>
            <person name="Wang J."/>
            <person name="Kuratani S."/>
            <person name="Yin Y."/>
            <person name="Aken B."/>
            <person name="Zhang G."/>
            <person name="Irie N."/>
        </authorList>
    </citation>
    <scope>NUCLEOTIDE SEQUENCE [LARGE SCALE GENOMIC DNA]</scope>
</reference>
<feature type="compositionally biased region" description="Polar residues" evidence="19">
    <location>
        <begin position="226"/>
        <end position="237"/>
    </location>
</feature>
<dbReference type="Proteomes" id="UP000031443">
    <property type="component" value="Unassembled WGS sequence"/>
</dbReference>
<keyword evidence="16" id="KW-0137">Centromere</keyword>
<evidence type="ECO:0000256" key="17">
    <source>
        <dbReference type="RuleBase" id="RU079119"/>
    </source>
</evidence>
<feature type="region of interest" description="Disordered" evidence="19">
    <location>
        <begin position="560"/>
        <end position="590"/>
    </location>
</feature>
<organism evidence="21 22">
    <name type="scientific">Chelonia mydas</name>
    <name type="common">Green sea-turtle</name>
    <name type="synonym">Chelonia agassizi</name>
    <dbReference type="NCBI Taxonomy" id="8469"/>
    <lineage>
        <taxon>Eukaryota</taxon>
        <taxon>Metazoa</taxon>
        <taxon>Chordata</taxon>
        <taxon>Craniata</taxon>
        <taxon>Vertebrata</taxon>
        <taxon>Euteleostomi</taxon>
        <taxon>Archelosauria</taxon>
        <taxon>Testudinata</taxon>
        <taxon>Testudines</taxon>
        <taxon>Cryptodira</taxon>
        <taxon>Durocryptodira</taxon>
        <taxon>Americhelydia</taxon>
        <taxon>Chelonioidea</taxon>
        <taxon>Cheloniidae</taxon>
        <taxon>Chelonia</taxon>
    </lineage>
</organism>
<feature type="coiled-coil region" evidence="18">
    <location>
        <begin position="284"/>
        <end position="311"/>
    </location>
</feature>
<comment type="domain">
    <text evidence="17">The DHHC domain is required for palmitoyltransferase activity.</text>
</comment>
<evidence type="ECO:0000256" key="11">
    <source>
        <dbReference type="ARBA" id="ARBA00022838"/>
    </source>
</evidence>
<dbReference type="GO" id="GO:0019706">
    <property type="term" value="F:protein-cysteine S-palmitoyltransferase activity"/>
    <property type="evidence" value="ECO:0007669"/>
    <property type="project" value="UniProtKB-EC"/>
</dbReference>
<dbReference type="GO" id="GO:0016020">
    <property type="term" value="C:membrane"/>
    <property type="evidence" value="ECO:0007669"/>
    <property type="project" value="UniProtKB-SubCell"/>
</dbReference>
<evidence type="ECO:0000256" key="5">
    <source>
        <dbReference type="ARBA" id="ARBA00022454"/>
    </source>
</evidence>
<dbReference type="PANTHER" id="PTHR48118:SF1">
    <property type="entry name" value="SPINDLE AND KINETOCHORE-ASSOCIATED PROTEIN 3"/>
    <property type="match status" value="1"/>
</dbReference>
<dbReference type="GO" id="GO:0000940">
    <property type="term" value="C:outer kinetochore"/>
    <property type="evidence" value="ECO:0007669"/>
    <property type="project" value="InterPro"/>
</dbReference>
<feature type="transmembrane region" description="Helical" evidence="17">
    <location>
        <begin position="6"/>
        <end position="24"/>
    </location>
</feature>
<evidence type="ECO:0000256" key="14">
    <source>
        <dbReference type="ARBA" id="ARBA00023212"/>
    </source>
</evidence>
<name>M7C786_CHEMY</name>
<keyword evidence="15" id="KW-0131">Cell cycle</keyword>
<evidence type="ECO:0000256" key="3">
    <source>
        <dbReference type="ARBA" id="ARBA00004629"/>
    </source>
</evidence>
<comment type="similarity">
    <text evidence="4">Belongs to the SKA3 family.</text>
</comment>
<comment type="catalytic activity">
    <reaction evidence="17">
        <text>L-cysteinyl-[protein] + hexadecanoyl-CoA = S-hexadecanoyl-L-cysteinyl-[protein] + CoA</text>
        <dbReference type="Rhea" id="RHEA:36683"/>
        <dbReference type="Rhea" id="RHEA-COMP:10131"/>
        <dbReference type="Rhea" id="RHEA-COMP:11032"/>
        <dbReference type="ChEBI" id="CHEBI:29950"/>
        <dbReference type="ChEBI" id="CHEBI:57287"/>
        <dbReference type="ChEBI" id="CHEBI:57379"/>
        <dbReference type="ChEBI" id="CHEBI:74151"/>
        <dbReference type="EC" id="2.3.1.225"/>
    </reaction>
</comment>
<dbReference type="CDD" id="cd12957">
    <property type="entry name" value="SKA3_N"/>
    <property type="match status" value="1"/>
</dbReference>
<evidence type="ECO:0000256" key="1">
    <source>
        <dbReference type="ARBA" id="ARBA00004141"/>
    </source>
</evidence>
<keyword evidence="13 17" id="KW-0472">Membrane</keyword>
<protein>
    <recommendedName>
        <fullName evidence="17">Palmitoyltransferase</fullName>
        <ecNumber evidence="17">2.3.1.225</ecNumber>
    </recommendedName>
</protein>
<evidence type="ECO:0000256" key="16">
    <source>
        <dbReference type="ARBA" id="ARBA00023328"/>
    </source>
</evidence>
<evidence type="ECO:0000256" key="9">
    <source>
        <dbReference type="ARBA" id="ARBA00022701"/>
    </source>
</evidence>
<keyword evidence="8 17" id="KW-0812">Transmembrane</keyword>
<evidence type="ECO:0000256" key="12">
    <source>
        <dbReference type="ARBA" id="ARBA00022989"/>
    </source>
</evidence>
<keyword evidence="7" id="KW-0132">Cell division</keyword>
<keyword evidence="17" id="KW-0012">Acyltransferase</keyword>
<feature type="non-terminal residue" evidence="21">
    <location>
        <position position="1"/>
    </location>
</feature>
<keyword evidence="18" id="KW-0175">Coiled coil</keyword>
<evidence type="ECO:0000259" key="20">
    <source>
        <dbReference type="Pfam" id="PF01529"/>
    </source>
</evidence>
<keyword evidence="10" id="KW-0498">Mitosis</keyword>
<evidence type="ECO:0000256" key="15">
    <source>
        <dbReference type="ARBA" id="ARBA00023306"/>
    </source>
</evidence>
<evidence type="ECO:0000313" key="22">
    <source>
        <dbReference type="Proteomes" id="UP000031443"/>
    </source>
</evidence>
<dbReference type="InterPro" id="IPR001594">
    <property type="entry name" value="Palmitoyltrfase_DHHC"/>
</dbReference>
<evidence type="ECO:0000256" key="2">
    <source>
        <dbReference type="ARBA" id="ARBA00004186"/>
    </source>
</evidence>
<evidence type="ECO:0000256" key="19">
    <source>
        <dbReference type="SAM" id="MobiDB-lite"/>
    </source>
</evidence>
<evidence type="ECO:0000256" key="8">
    <source>
        <dbReference type="ARBA" id="ARBA00022692"/>
    </source>
</evidence>
<dbReference type="Gene3D" id="6.10.250.1400">
    <property type="match status" value="1"/>
</dbReference>
<dbReference type="EC" id="2.3.1.225" evidence="17"/>
<feature type="transmembrane region" description="Helical" evidence="17">
    <location>
        <begin position="115"/>
        <end position="139"/>
    </location>
</feature>
<keyword evidence="14" id="KW-0206">Cytoskeleton</keyword>
<dbReference type="GO" id="GO:0007059">
    <property type="term" value="P:chromosome segregation"/>
    <property type="evidence" value="ECO:0007669"/>
    <property type="project" value="InterPro"/>
</dbReference>
<keyword evidence="11" id="KW-0995">Kinetochore</keyword>
<dbReference type="STRING" id="8469.M7C786"/>
<accession>M7C786</accession>
<keyword evidence="9" id="KW-0493">Microtubule</keyword>
<dbReference type="PROSITE" id="PS50216">
    <property type="entry name" value="DHHC"/>
    <property type="match status" value="1"/>
</dbReference>
<evidence type="ECO:0000256" key="13">
    <source>
        <dbReference type="ARBA" id="ARBA00023136"/>
    </source>
</evidence>
<sequence length="768" mass="87904">FIFITVVYLVVFHLSFAMFAWSYWKTIFTSPASPCDEFCLSKSDKEQYEREERPESQQDILRRAAKDLPIYTTTASREVTDVILFNMQCGCRHVSPRILESRMVNNCVGFSNYKFFLLFLLYSLLYCLFVAATVLQYFIKFWTTQVAICAAVQNSNYPQSEAFRAPTFRNGPDKNGFSLGCSKNLKEVFGDEKKYWLLPVFTSLGDGCNFPTRLVIMDPEQLTVSSQNEPAKSSGASQPFPARPLSESQNRLLDNESQWVEGASEEENVKSVIFFIMEVTGSFFSKLRTLAVTLEKEAEQLEQALNREDTQIIEITDYLNEKILTSVFPPKSFSINMHIEEYEDESPMRVLHDLHCEVRTLKGDVNATLDQSRSERQETYDFMKSIKVMMQRNTTDLEKIKELFQKYGYQPLVKDNSVEDEEEVNHASKISDQANSDQEKVEDISSFPACIGKTSVPKDPLRNPQLSDFGLSQYAFSRTWDVMDVQSQTNMHKEDSRNGIPAPKQTPYIVPKTPKCTLKMDDYECLTPKLEHFGISEHTMCLNEDYTMALINKNLQTRKKKDNTISPKSLKKKESNISNQTATPTLPDFETGWLKTETKPLKGNKAESLPEMDVTVKQHKEDYASPVLSSDKYLEHLGRPSLPKISDYENLLNTPPPPEITKIPEDILQILSKYNPKTDTPKVMKMETKTGIATKFERNIPDYCNKENSGGIDEVQCQIPPALSALIQPKQSVHVCTYHHSSTEHCWVHADRQQFENGARQPRKDVRD</sequence>
<evidence type="ECO:0000256" key="6">
    <source>
        <dbReference type="ARBA" id="ARBA00022490"/>
    </source>
</evidence>
<proteinExistence type="inferred from homology"/>
<evidence type="ECO:0000256" key="18">
    <source>
        <dbReference type="SAM" id="Coils"/>
    </source>
</evidence>
<dbReference type="InterPro" id="IPR033341">
    <property type="entry name" value="SKA3"/>
</dbReference>
<dbReference type="GO" id="GO:0051301">
    <property type="term" value="P:cell division"/>
    <property type="evidence" value="ECO:0007669"/>
    <property type="project" value="UniProtKB-KW"/>
</dbReference>
<keyword evidence="6" id="KW-0963">Cytoplasm</keyword>
<evidence type="ECO:0000313" key="21">
    <source>
        <dbReference type="EMBL" id="EMP36427.1"/>
    </source>
</evidence>
<dbReference type="PANTHER" id="PTHR48118">
    <property type="entry name" value="SPINDLE AND KINETOCHORE-ASSOCIATED PROTEIN 3"/>
    <property type="match status" value="1"/>
</dbReference>
<keyword evidence="22" id="KW-1185">Reference proteome</keyword>